<accession>A0A034WW37</accession>
<sequence length="201" mass="22353">MKISNEFKVVVAFFCVCLIYHIDGLPQPRYGSHHHHHNSTAGNSGRHNATHHRPNNWQSHHRPNQTVDHQNHTNPNYWHPHHRPGRPWHNHHSHRRNWTQNIPISTQPISNDGGGQFAPTNSVWVAPSNSANSTNWKGGVSNINPNRGFLPQVNNGSNSDPIWHLGVAIASNLGPQPLAGSASGHKNTTNTGWNIPSGQLN</sequence>
<dbReference type="GeneID" id="105226471"/>
<organism evidence="3">
    <name type="scientific">Bactrocera dorsalis</name>
    <name type="common">Oriental fruit fly</name>
    <name type="synonym">Dacus dorsalis</name>
    <dbReference type="NCBI Taxonomy" id="27457"/>
    <lineage>
        <taxon>Eukaryota</taxon>
        <taxon>Metazoa</taxon>
        <taxon>Ecdysozoa</taxon>
        <taxon>Arthropoda</taxon>
        <taxon>Hexapoda</taxon>
        <taxon>Insecta</taxon>
        <taxon>Pterygota</taxon>
        <taxon>Neoptera</taxon>
        <taxon>Endopterygota</taxon>
        <taxon>Diptera</taxon>
        <taxon>Brachycera</taxon>
        <taxon>Muscomorpha</taxon>
        <taxon>Tephritoidea</taxon>
        <taxon>Tephritidae</taxon>
        <taxon>Bactrocera</taxon>
        <taxon>Bactrocera</taxon>
    </lineage>
</organism>
<proteinExistence type="predicted"/>
<feature type="signal peptide" evidence="2">
    <location>
        <begin position="1"/>
        <end position="24"/>
    </location>
</feature>
<dbReference type="OrthoDB" id="8030919at2759"/>
<feature type="chain" id="PRO_5044537588" evidence="2">
    <location>
        <begin position="25"/>
        <end position="201"/>
    </location>
</feature>
<feature type="region of interest" description="Disordered" evidence="1">
    <location>
        <begin position="30"/>
        <end position="79"/>
    </location>
</feature>
<feature type="compositionally biased region" description="Polar residues" evidence="1">
    <location>
        <begin position="64"/>
        <end position="76"/>
    </location>
</feature>
<dbReference type="RefSeq" id="XP_011203652.2">
    <property type="nucleotide sequence ID" value="XM_011205350.4"/>
</dbReference>
<keyword evidence="2" id="KW-0732">Signal</keyword>
<protein>
    <submittedName>
        <fullName evidence="3">Uncharacterized protein</fullName>
    </submittedName>
</protein>
<reference evidence="3" key="1">
    <citation type="journal article" date="2014" name="BMC Genomics">
        <title>Characterizing the developmental transcriptome of the oriental fruit fly, Bactrocera dorsalis (Diptera: Tephritidae) through comparative genomic analysis with Drosophila melanogaster utilizing modENCODE datasets.</title>
        <authorList>
            <person name="Geib S.M."/>
            <person name="Calla B."/>
            <person name="Hall B."/>
            <person name="Hou S."/>
            <person name="Manoukis N.C."/>
        </authorList>
    </citation>
    <scope>NUCLEOTIDE SEQUENCE</scope>
    <source>
        <strain evidence="3">Punador</strain>
    </source>
</reference>
<feature type="compositionally biased region" description="Polar residues" evidence="1">
    <location>
        <begin position="184"/>
        <end position="201"/>
    </location>
</feature>
<evidence type="ECO:0000313" key="3">
    <source>
        <dbReference type="EMBL" id="JAC58018.1"/>
    </source>
</evidence>
<name>A0A034WW37_BACDO</name>
<feature type="region of interest" description="Disordered" evidence="1">
    <location>
        <begin position="178"/>
        <end position="201"/>
    </location>
</feature>
<evidence type="ECO:0000256" key="2">
    <source>
        <dbReference type="SAM" id="SignalP"/>
    </source>
</evidence>
<dbReference type="KEGG" id="bdr:105226471"/>
<dbReference type="AlphaFoldDB" id="A0A034WW37"/>
<evidence type="ECO:0000256" key="1">
    <source>
        <dbReference type="SAM" id="MobiDB-lite"/>
    </source>
</evidence>
<feature type="compositionally biased region" description="Basic residues" evidence="1">
    <location>
        <begin position="48"/>
        <end position="63"/>
    </location>
</feature>
<dbReference type="EMBL" id="GAKP01000934">
    <property type="protein sequence ID" value="JAC58018.1"/>
    <property type="molecule type" value="Transcribed_RNA"/>
</dbReference>